<dbReference type="NCBIfam" id="TIGR02218">
    <property type="entry name" value="phg_TIGR02218"/>
    <property type="match status" value="1"/>
</dbReference>
<proteinExistence type="predicted"/>
<name>A0A369W9D2_9HYPH</name>
<keyword evidence="3" id="KW-1185">Reference proteome</keyword>
<comment type="caution">
    <text evidence="2">The sequence shown here is derived from an EMBL/GenBank/DDBJ whole genome shotgun (WGS) entry which is preliminary data.</text>
</comment>
<organism evidence="2 3">
    <name type="scientific">Pelagibacterium lacus</name>
    <dbReference type="NCBI Taxonomy" id="2282655"/>
    <lineage>
        <taxon>Bacteria</taxon>
        <taxon>Pseudomonadati</taxon>
        <taxon>Pseudomonadota</taxon>
        <taxon>Alphaproteobacteria</taxon>
        <taxon>Hyphomicrobiales</taxon>
        <taxon>Devosiaceae</taxon>
        <taxon>Pelagibacterium</taxon>
    </lineage>
</organism>
<dbReference type="AlphaFoldDB" id="A0A369W9D2"/>
<protein>
    <submittedName>
        <fullName evidence="2">DUF2163 domain-containing protein</fullName>
    </submittedName>
</protein>
<dbReference type="Pfam" id="PF09931">
    <property type="entry name" value="Phage_phiJL001_Gp84_N"/>
    <property type="match status" value="1"/>
</dbReference>
<reference evidence="3" key="1">
    <citation type="submission" date="2018-07" db="EMBL/GenBank/DDBJ databases">
        <authorList>
            <person name="Liu B.-T."/>
            <person name="Du Z."/>
        </authorList>
    </citation>
    <scope>NUCLEOTIDE SEQUENCE [LARGE SCALE GENOMIC DNA]</scope>
    <source>
        <strain evidence="3">XYN52</strain>
    </source>
</reference>
<gene>
    <name evidence="2" type="ORF">DVH29_00485</name>
</gene>
<evidence type="ECO:0000259" key="1">
    <source>
        <dbReference type="Pfam" id="PF09356"/>
    </source>
</evidence>
<evidence type="ECO:0000313" key="3">
    <source>
        <dbReference type="Proteomes" id="UP000253759"/>
    </source>
</evidence>
<dbReference type="EMBL" id="QQNH01000001">
    <property type="protein sequence ID" value="RDE10465.1"/>
    <property type="molecule type" value="Genomic_DNA"/>
</dbReference>
<sequence>MKQFDPGFAAHVAGGATTLAWCWWLERRDGVALGFTDHDRPLTFDGRVFAPAHGLEGGETADKLGAQTQTSEVLGVISSEAIAEDDIVQGRYDGARIESWRVNWRQVDERARIRVDTLGEITREDGIFRAELRSGQHAMNVPQGRLYQHLCDARLGDGRCGVDMEGAAHRLAASVVAVMGPSAVEVSGLDAHPPGWSVHGMVHWTGGRRAGLRDAILGQAGPVLTLARPVGDWVKAGDTLTVLAGCDKQFSTCRRKFGNGVNFQGFPHIPGNDFVLRYPQSGDRLDGGRVVR</sequence>
<dbReference type="InterPro" id="IPR018964">
    <property type="entry name" value="Phage_phiJL001_Gp84_C"/>
</dbReference>
<dbReference type="InterPro" id="IPR011928">
    <property type="entry name" value="Phage_phiJL001_Gp84"/>
</dbReference>
<evidence type="ECO:0000313" key="2">
    <source>
        <dbReference type="EMBL" id="RDE10465.1"/>
    </source>
</evidence>
<dbReference type="RefSeq" id="WP_114644187.1">
    <property type="nucleotide sequence ID" value="NZ_QQNH01000001.1"/>
</dbReference>
<dbReference type="OrthoDB" id="1633386at2"/>
<accession>A0A369W9D2</accession>
<feature type="domain" description="Bacteriophage phiJL001 Gp84 C-terminal" evidence="1">
    <location>
        <begin position="196"/>
        <end position="273"/>
    </location>
</feature>
<dbReference type="Proteomes" id="UP000253759">
    <property type="component" value="Unassembled WGS sequence"/>
</dbReference>
<dbReference type="Pfam" id="PF09356">
    <property type="entry name" value="Phage_BR0599"/>
    <property type="match status" value="1"/>
</dbReference>